<sequence>QVATEQVAKLGGCGWVDVAETAGRAGLPQEVVGVPPYIDPMYLSSGKCWPASDVFSLGVVALEVLLARPAAQPAARGVPGGGESADQDQGVDCTRRPREEPIWAPFDGLRFDGPQAAGEAAAALVLRGRPRPDWNEQALEGAAQMVTSMLCVGPLHEVVPAASPPPGRPTAWEAAGCFEVAGVMQEDPERGERTCVVCLAERVDTQLRPCRHSCLCEGCARQMTANHRGCPICRHP</sequence>
<keyword evidence="1" id="KW-0479">Metal-binding</keyword>
<evidence type="ECO:0000313" key="4">
    <source>
        <dbReference type="EMBL" id="CAK0801498.1"/>
    </source>
</evidence>
<evidence type="ECO:0000313" key="5">
    <source>
        <dbReference type="Proteomes" id="UP001189429"/>
    </source>
</evidence>
<organism evidence="4 5">
    <name type="scientific">Prorocentrum cordatum</name>
    <dbReference type="NCBI Taxonomy" id="2364126"/>
    <lineage>
        <taxon>Eukaryota</taxon>
        <taxon>Sar</taxon>
        <taxon>Alveolata</taxon>
        <taxon>Dinophyceae</taxon>
        <taxon>Prorocentrales</taxon>
        <taxon>Prorocentraceae</taxon>
        <taxon>Prorocentrum</taxon>
    </lineage>
</organism>
<proteinExistence type="predicted"/>
<dbReference type="Pfam" id="PF13920">
    <property type="entry name" value="zf-C3HC4_3"/>
    <property type="match status" value="1"/>
</dbReference>
<evidence type="ECO:0000256" key="2">
    <source>
        <dbReference type="SAM" id="MobiDB-lite"/>
    </source>
</evidence>
<feature type="domain" description="RING-type" evidence="3">
    <location>
        <begin position="195"/>
        <end position="234"/>
    </location>
</feature>
<dbReference type="InterPro" id="IPR013083">
    <property type="entry name" value="Znf_RING/FYVE/PHD"/>
</dbReference>
<dbReference type="PROSITE" id="PS50089">
    <property type="entry name" value="ZF_RING_2"/>
    <property type="match status" value="1"/>
</dbReference>
<keyword evidence="1" id="KW-0862">Zinc</keyword>
<keyword evidence="1" id="KW-0863">Zinc-finger</keyword>
<dbReference type="Gene3D" id="1.10.510.10">
    <property type="entry name" value="Transferase(Phosphotransferase) domain 1"/>
    <property type="match status" value="1"/>
</dbReference>
<dbReference type="PANTHER" id="PTHR22996">
    <property type="entry name" value="MAHOGUNIN"/>
    <property type="match status" value="1"/>
</dbReference>
<accession>A0ABN9QAI7</accession>
<evidence type="ECO:0000259" key="3">
    <source>
        <dbReference type="PROSITE" id="PS50089"/>
    </source>
</evidence>
<feature type="non-terminal residue" evidence="4">
    <location>
        <position position="236"/>
    </location>
</feature>
<protein>
    <recommendedName>
        <fullName evidence="3">RING-type domain-containing protein</fullName>
    </recommendedName>
</protein>
<dbReference type="InterPro" id="IPR001841">
    <property type="entry name" value="Znf_RING"/>
</dbReference>
<feature type="region of interest" description="Disordered" evidence="2">
    <location>
        <begin position="73"/>
        <end position="93"/>
    </location>
</feature>
<reference evidence="4" key="1">
    <citation type="submission" date="2023-10" db="EMBL/GenBank/DDBJ databases">
        <authorList>
            <person name="Chen Y."/>
            <person name="Shah S."/>
            <person name="Dougan E. K."/>
            <person name="Thang M."/>
            <person name="Chan C."/>
        </authorList>
    </citation>
    <scope>NUCLEOTIDE SEQUENCE [LARGE SCALE GENOMIC DNA]</scope>
</reference>
<comment type="caution">
    <text evidence="4">The sequence shown here is derived from an EMBL/GenBank/DDBJ whole genome shotgun (WGS) entry which is preliminary data.</text>
</comment>
<evidence type="ECO:0000256" key="1">
    <source>
        <dbReference type="PROSITE-ProRule" id="PRU00175"/>
    </source>
</evidence>
<dbReference type="PANTHER" id="PTHR22996:SF0">
    <property type="entry name" value="RE60872P-RELATED"/>
    <property type="match status" value="1"/>
</dbReference>
<keyword evidence="5" id="KW-1185">Reference proteome</keyword>
<dbReference type="SUPFAM" id="SSF56112">
    <property type="entry name" value="Protein kinase-like (PK-like)"/>
    <property type="match status" value="1"/>
</dbReference>
<dbReference type="InterPro" id="IPR045194">
    <property type="entry name" value="MGRN1/RNF157-like"/>
</dbReference>
<feature type="non-terminal residue" evidence="4">
    <location>
        <position position="1"/>
    </location>
</feature>
<name>A0ABN9QAI7_9DINO</name>
<gene>
    <name evidence="4" type="ORF">PCOR1329_LOCUS9356</name>
</gene>
<dbReference type="EMBL" id="CAUYUJ010002598">
    <property type="protein sequence ID" value="CAK0801498.1"/>
    <property type="molecule type" value="Genomic_DNA"/>
</dbReference>
<dbReference type="SUPFAM" id="SSF57850">
    <property type="entry name" value="RING/U-box"/>
    <property type="match status" value="1"/>
</dbReference>
<dbReference type="Proteomes" id="UP001189429">
    <property type="component" value="Unassembled WGS sequence"/>
</dbReference>
<dbReference type="Gene3D" id="3.30.40.10">
    <property type="entry name" value="Zinc/RING finger domain, C3HC4 (zinc finger)"/>
    <property type="match status" value="1"/>
</dbReference>
<dbReference type="InterPro" id="IPR011009">
    <property type="entry name" value="Kinase-like_dom_sf"/>
</dbReference>